<dbReference type="GeneID" id="63747901"/>
<proteinExistence type="predicted"/>
<dbReference type="AlphaFoldDB" id="A0A1L9RHZ9"/>
<accession>A0A1L9RHZ9</accession>
<keyword evidence="1" id="KW-1133">Transmembrane helix</keyword>
<protein>
    <submittedName>
        <fullName evidence="2">Uncharacterized protein</fullName>
    </submittedName>
</protein>
<dbReference type="VEuPathDB" id="FungiDB:ASPWEDRAFT_185028"/>
<sequence>MHIMPMFDQEQALSQGWSMFLGFLLAHIFLSTPYILHQLRLLVRLLLPVRAPASIPAPATAAIAAPLLQQRLLPLRLQSITLQTYCREFAPFISWESPVMKTNHAHICTTPCDYLHQITTTCYKIVEGEECGGKTCGMGHDFLEVRLQSYVRGYYHRVQTLAESFYEESE</sequence>
<dbReference type="Proteomes" id="UP000184383">
    <property type="component" value="Unassembled WGS sequence"/>
</dbReference>
<reference evidence="3" key="1">
    <citation type="journal article" date="2017" name="Genome Biol.">
        <title>Comparative genomics reveals high biological diversity and specific adaptations in the industrially and medically important fungal genus Aspergillus.</title>
        <authorList>
            <person name="de Vries R.P."/>
            <person name="Riley R."/>
            <person name="Wiebenga A."/>
            <person name="Aguilar-Osorio G."/>
            <person name="Amillis S."/>
            <person name="Uchima C.A."/>
            <person name="Anderluh G."/>
            <person name="Asadollahi M."/>
            <person name="Askin M."/>
            <person name="Barry K."/>
            <person name="Battaglia E."/>
            <person name="Bayram O."/>
            <person name="Benocci T."/>
            <person name="Braus-Stromeyer S.A."/>
            <person name="Caldana C."/>
            <person name="Canovas D."/>
            <person name="Cerqueira G.C."/>
            <person name="Chen F."/>
            <person name="Chen W."/>
            <person name="Choi C."/>
            <person name="Clum A."/>
            <person name="Dos Santos R.A."/>
            <person name="Damasio A.R."/>
            <person name="Diallinas G."/>
            <person name="Emri T."/>
            <person name="Fekete E."/>
            <person name="Flipphi M."/>
            <person name="Freyberg S."/>
            <person name="Gallo A."/>
            <person name="Gournas C."/>
            <person name="Habgood R."/>
            <person name="Hainaut M."/>
            <person name="Harispe M.L."/>
            <person name="Henrissat B."/>
            <person name="Hilden K.S."/>
            <person name="Hope R."/>
            <person name="Hossain A."/>
            <person name="Karabika E."/>
            <person name="Karaffa L."/>
            <person name="Karanyi Z."/>
            <person name="Krasevec N."/>
            <person name="Kuo A."/>
            <person name="Kusch H."/>
            <person name="LaButti K."/>
            <person name="Lagendijk E.L."/>
            <person name="Lapidus A."/>
            <person name="Levasseur A."/>
            <person name="Lindquist E."/>
            <person name="Lipzen A."/>
            <person name="Logrieco A.F."/>
            <person name="MacCabe A."/>
            <person name="Maekelae M.R."/>
            <person name="Malavazi I."/>
            <person name="Melin P."/>
            <person name="Meyer V."/>
            <person name="Mielnichuk N."/>
            <person name="Miskei M."/>
            <person name="Molnar A.P."/>
            <person name="Mule G."/>
            <person name="Ngan C.Y."/>
            <person name="Orejas M."/>
            <person name="Orosz E."/>
            <person name="Ouedraogo J.P."/>
            <person name="Overkamp K.M."/>
            <person name="Park H.-S."/>
            <person name="Perrone G."/>
            <person name="Piumi F."/>
            <person name="Punt P.J."/>
            <person name="Ram A.F."/>
            <person name="Ramon A."/>
            <person name="Rauscher S."/>
            <person name="Record E."/>
            <person name="Riano-Pachon D.M."/>
            <person name="Robert V."/>
            <person name="Roehrig J."/>
            <person name="Ruller R."/>
            <person name="Salamov A."/>
            <person name="Salih N.S."/>
            <person name="Samson R.A."/>
            <person name="Sandor E."/>
            <person name="Sanguinetti M."/>
            <person name="Schuetze T."/>
            <person name="Sepcic K."/>
            <person name="Shelest E."/>
            <person name="Sherlock G."/>
            <person name="Sophianopoulou V."/>
            <person name="Squina F.M."/>
            <person name="Sun H."/>
            <person name="Susca A."/>
            <person name="Todd R.B."/>
            <person name="Tsang A."/>
            <person name="Unkles S.E."/>
            <person name="van de Wiele N."/>
            <person name="van Rossen-Uffink D."/>
            <person name="Oliveira J.V."/>
            <person name="Vesth T.C."/>
            <person name="Visser J."/>
            <person name="Yu J.-H."/>
            <person name="Zhou M."/>
            <person name="Andersen M.R."/>
            <person name="Archer D.B."/>
            <person name="Baker S.E."/>
            <person name="Benoit I."/>
            <person name="Brakhage A.A."/>
            <person name="Braus G.H."/>
            <person name="Fischer R."/>
            <person name="Frisvad J.C."/>
            <person name="Goldman G.H."/>
            <person name="Houbraken J."/>
            <person name="Oakley B."/>
            <person name="Pocsi I."/>
            <person name="Scazzocchio C."/>
            <person name="Seiboth B."/>
            <person name="vanKuyk P.A."/>
            <person name="Wortman J."/>
            <person name="Dyer P.S."/>
            <person name="Grigoriev I.V."/>
        </authorList>
    </citation>
    <scope>NUCLEOTIDE SEQUENCE [LARGE SCALE GENOMIC DNA]</scope>
    <source>
        <strain evidence="3">DTO 134E9</strain>
    </source>
</reference>
<dbReference type="RefSeq" id="XP_040688225.1">
    <property type="nucleotide sequence ID" value="XM_040832053.1"/>
</dbReference>
<feature type="transmembrane region" description="Helical" evidence="1">
    <location>
        <begin position="16"/>
        <end position="36"/>
    </location>
</feature>
<keyword evidence="3" id="KW-1185">Reference proteome</keyword>
<keyword evidence="1" id="KW-0812">Transmembrane</keyword>
<keyword evidence="1" id="KW-0472">Membrane</keyword>
<evidence type="ECO:0000313" key="3">
    <source>
        <dbReference type="Proteomes" id="UP000184383"/>
    </source>
</evidence>
<evidence type="ECO:0000256" key="1">
    <source>
        <dbReference type="SAM" id="Phobius"/>
    </source>
</evidence>
<name>A0A1L9RHZ9_ASPWE</name>
<organism evidence="2 3">
    <name type="scientific">Aspergillus wentii DTO 134E9</name>
    <dbReference type="NCBI Taxonomy" id="1073089"/>
    <lineage>
        <taxon>Eukaryota</taxon>
        <taxon>Fungi</taxon>
        <taxon>Dikarya</taxon>
        <taxon>Ascomycota</taxon>
        <taxon>Pezizomycotina</taxon>
        <taxon>Eurotiomycetes</taxon>
        <taxon>Eurotiomycetidae</taxon>
        <taxon>Eurotiales</taxon>
        <taxon>Aspergillaceae</taxon>
        <taxon>Aspergillus</taxon>
        <taxon>Aspergillus subgen. Cremei</taxon>
    </lineage>
</organism>
<evidence type="ECO:0000313" key="2">
    <source>
        <dbReference type="EMBL" id="OJJ34549.1"/>
    </source>
</evidence>
<dbReference type="EMBL" id="KV878213">
    <property type="protein sequence ID" value="OJJ34549.1"/>
    <property type="molecule type" value="Genomic_DNA"/>
</dbReference>
<gene>
    <name evidence="2" type="ORF">ASPWEDRAFT_185028</name>
</gene>